<comment type="catalytic activity">
    <reaction evidence="1">
        <text>a 1,2-diacyl-sn-glycero-3-phosphocholine + H2O = a 1,2-diacyl-sn-glycero-3-phosphate + choline + H(+)</text>
        <dbReference type="Rhea" id="RHEA:14445"/>
        <dbReference type="ChEBI" id="CHEBI:15354"/>
        <dbReference type="ChEBI" id="CHEBI:15377"/>
        <dbReference type="ChEBI" id="CHEBI:15378"/>
        <dbReference type="ChEBI" id="CHEBI:57643"/>
        <dbReference type="ChEBI" id="CHEBI:58608"/>
        <dbReference type="EC" id="3.1.4.4"/>
    </reaction>
</comment>
<comment type="caution">
    <text evidence="8">The sequence shown here is derived from an EMBL/GenBank/DDBJ whole genome shotgun (WGS) entry which is preliminary data.</text>
</comment>
<keyword evidence="6" id="KW-0443">Lipid metabolism</keyword>
<gene>
    <name evidence="8" type="ORF">F0L74_21425</name>
</gene>
<dbReference type="SMART" id="SM00155">
    <property type="entry name" value="PLDc"/>
    <property type="match status" value="2"/>
</dbReference>
<dbReference type="SUPFAM" id="SSF56024">
    <property type="entry name" value="Phospholipase D/nuclease"/>
    <property type="match status" value="2"/>
</dbReference>
<dbReference type="GO" id="GO:0016891">
    <property type="term" value="F:RNA endonuclease activity producing 5'-phosphomonoesters, hydrolytic mechanism"/>
    <property type="evidence" value="ECO:0007669"/>
    <property type="project" value="TreeGrafter"/>
</dbReference>
<dbReference type="Proteomes" id="UP000324611">
    <property type="component" value="Unassembled WGS sequence"/>
</dbReference>
<evidence type="ECO:0000256" key="3">
    <source>
        <dbReference type="ARBA" id="ARBA00012027"/>
    </source>
</evidence>
<accession>A0A5B2VKP6</accession>
<evidence type="ECO:0000313" key="9">
    <source>
        <dbReference type="Proteomes" id="UP000324611"/>
    </source>
</evidence>
<evidence type="ECO:0000256" key="6">
    <source>
        <dbReference type="ARBA" id="ARBA00023098"/>
    </source>
</evidence>
<dbReference type="AlphaFoldDB" id="A0A5B2VKP6"/>
<dbReference type="InterPro" id="IPR051406">
    <property type="entry name" value="PLD_domain"/>
</dbReference>
<dbReference type="PANTHER" id="PTHR43856">
    <property type="entry name" value="CARDIOLIPIN HYDROLASE"/>
    <property type="match status" value="1"/>
</dbReference>
<dbReference type="RefSeq" id="WP_149839958.1">
    <property type="nucleotide sequence ID" value="NZ_VUOC01000004.1"/>
</dbReference>
<dbReference type="CDD" id="cd00138">
    <property type="entry name" value="PLDc_SF"/>
    <property type="match status" value="1"/>
</dbReference>
<dbReference type="InterPro" id="IPR001736">
    <property type="entry name" value="PLipase_D/transphosphatidylase"/>
</dbReference>
<dbReference type="EMBL" id="VUOC01000004">
    <property type="protein sequence ID" value="KAA2238779.1"/>
    <property type="molecule type" value="Genomic_DNA"/>
</dbReference>
<dbReference type="Pfam" id="PF13091">
    <property type="entry name" value="PLDc_2"/>
    <property type="match status" value="2"/>
</dbReference>
<keyword evidence="5" id="KW-0442">Lipid degradation</keyword>
<dbReference type="PROSITE" id="PS50035">
    <property type="entry name" value="PLD"/>
    <property type="match status" value="1"/>
</dbReference>
<evidence type="ECO:0000259" key="7">
    <source>
        <dbReference type="PROSITE" id="PS50035"/>
    </source>
</evidence>
<organism evidence="8 9">
    <name type="scientific">Chitinophaga agrisoli</name>
    <dbReference type="NCBI Taxonomy" id="2607653"/>
    <lineage>
        <taxon>Bacteria</taxon>
        <taxon>Pseudomonadati</taxon>
        <taxon>Bacteroidota</taxon>
        <taxon>Chitinophagia</taxon>
        <taxon>Chitinophagales</taxon>
        <taxon>Chitinophagaceae</taxon>
        <taxon>Chitinophaga</taxon>
    </lineage>
</organism>
<name>A0A5B2VKP6_9BACT</name>
<dbReference type="PANTHER" id="PTHR43856:SF1">
    <property type="entry name" value="MITOCHONDRIAL CARDIOLIPIN HYDROLASE"/>
    <property type="match status" value="1"/>
</dbReference>
<dbReference type="InterPro" id="IPR025202">
    <property type="entry name" value="PLD-like_dom"/>
</dbReference>
<evidence type="ECO:0000313" key="8">
    <source>
        <dbReference type="EMBL" id="KAA2238779.1"/>
    </source>
</evidence>
<evidence type="ECO:0000256" key="2">
    <source>
        <dbReference type="ARBA" id="ARBA00008664"/>
    </source>
</evidence>
<sequence>MGNYQGIIRIENGEVSPQPSPPSIEKVIDAIRDLGDQLQVDGVLGVRPGFSNKERTDTPDPVILVVTQPGASPTGLPAQLNGIAIELRTASAQEQLQGILPLSAWENAVAEAGPPAINYEPPPADRVALEEMSVSNITCHIGPDSGWTTLKSFLDGTTTSLTVAMYEFYAQHIIDAVTALGSETDATLNMILQVDKNDLTIEETLREHWGDRLQLVPALVRGPNRIFNNSYHTKVAVRDSSAFWLSSGNWSPNSQPVLKPGTENFTYKNGNREWHVIIEDEPLAQMYEKFILYDMEKAREGALPEAAPLMPDLLIPESMLEAEADVIQPHPFLPKTFAATGKPVKVMPLMSPDNYAATILQLIQGAEQSLYLQFSYINQPSAAIFNDIISAITQKMKDGLDVRILVSNNQKAESADLLIATRHWKRSMFRMQKNKMHNKGVLVDGKIAVVGSNNWSSDGTQYNRDTSLVFYSRPITKYYTEVFLFDWDNLSRPIARAQEIQPVLAPETGPTPLGMVRVPWQSWYTE</sequence>
<dbReference type="EC" id="3.1.4.4" evidence="3"/>
<dbReference type="CDD" id="cd09128">
    <property type="entry name" value="PLDc_unchar1_2"/>
    <property type="match status" value="1"/>
</dbReference>
<dbReference type="GO" id="GO:0004630">
    <property type="term" value="F:phospholipase D activity"/>
    <property type="evidence" value="ECO:0007669"/>
    <property type="project" value="UniProtKB-EC"/>
</dbReference>
<keyword evidence="4" id="KW-0378">Hydrolase</keyword>
<dbReference type="GO" id="GO:0006793">
    <property type="term" value="P:phosphorus metabolic process"/>
    <property type="evidence" value="ECO:0007669"/>
    <property type="project" value="UniProtKB-ARBA"/>
</dbReference>
<protein>
    <recommendedName>
        <fullName evidence="3">phospholipase D</fullName>
        <ecNumber evidence="3">3.1.4.4</ecNumber>
    </recommendedName>
</protein>
<evidence type="ECO:0000256" key="4">
    <source>
        <dbReference type="ARBA" id="ARBA00022801"/>
    </source>
</evidence>
<evidence type="ECO:0000256" key="5">
    <source>
        <dbReference type="ARBA" id="ARBA00022963"/>
    </source>
</evidence>
<feature type="domain" description="PLD phosphodiesterase" evidence="7">
    <location>
        <begin position="432"/>
        <end position="459"/>
    </location>
</feature>
<dbReference type="GO" id="GO:0016042">
    <property type="term" value="P:lipid catabolic process"/>
    <property type="evidence" value="ECO:0007669"/>
    <property type="project" value="UniProtKB-KW"/>
</dbReference>
<reference evidence="8 9" key="1">
    <citation type="submission" date="2019-09" db="EMBL/GenBank/DDBJ databases">
        <title>Chitinophaga ginsengihumi sp. nov., isolated from soil of ginseng rhizosphere.</title>
        <authorList>
            <person name="Lee J."/>
        </authorList>
    </citation>
    <scope>NUCLEOTIDE SEQUENCE [LARGE SCALE GENOMIC DNA]</scope>
    <source>
        <strain evidence="8 9">BN140078</strain>
    </source>
</reference>
<proteinExistence type="inferred from homology"/>
<dbReference type="Gene3D" id="3.30.870.10">
    <property type="entry name" value="Endonuclease Chain A"/>
    <property type="match status" value="2"/>
</dbReference>
<comment type="similarity">
    <text evidence="2">Belongs to the phospholipase D family.</text>
</comment>
<keyword evidence="9" id="KW-1185">Reference proteome</keyword>
<reference evidence="8 9" key="2">
    <citation type="submission" date="2019-09" db="EMBL/GenBank/DDBJ databases">
        <authorList>
            <person name="Jin C."/>
        </authorList>
    </citation>
    <scope>NUCLEOTIDE SEQUENCE [LARGE SCALE GENOMIC DNA]</scope>
    <source>
        <strain evidence="8 9">BN140078</strain>
    </source>
</reference>
<evidence type="ECO:0000256" key="1">
    <source>
        <dbReference type="ARBA" id="ARBA00000798"/>
    </source>
</evidence>